<dbReference type="InterPro" id="IPR017853">
    <property type="entry name" value="GH"/>
</dbReference>
<dbReference type="Pfam" id="PF16116">
    <property type="entry name" value="DUF4832"/>
    <property type="match status" value="1"/>
</dbReference>
<accession>A0ABW0I0Q0</accession>
<evidence type="ECO:0000259" key="1">
    <source>
        <dbReference type="Pfam" id="PF16116"/>
    </source>
</evidence>
<dbReference type="Gene3D" id="3.20.20.80">
    <property type="entry name" value="Glycosidases"/>
    <property type="match status" value="1"/>
</dbReference>
<dbReference type="RefSeq" id="WP_378139481.1">
    <property type="nucleotide sequence ID" value="NZ_JBHSMI010000067.1"/>
</dbReference>
<dbReference type="Proteomes" id="UP001596113">
    <property type="component" value="Unassembled WGS sequence"/>
</dbReference>
<dbReference type="InterPro" id="IPR032267">
    <property type="entry name" value="DUF4832"/>
</dbReference>
<dbReference type="SUPFAM" id="SSF51445">
    <property type="entry name" value="(Trans)glycosidases"/>
    <property type="match status" value="1"/>
</dbReference>
<gene>
    <name evidence="2" type="ORF">ACFPOF_30665</name>
</gene>
<evidence type="ECO:0000313" key="3">
    <source>
        <dbReference type="Proteomes" id="UP001596113"/>
    </source>
</evidence>
<feature type="domain" description="DUF4832" evidence="1">
    <location>
        <begin position="287"/>
        <end position="428"/>
    </location>
</feature>
<comment type="caution">
    <text evidence="2">The sequence shown here is derived from an EMBL/GenBank/DDBJ whole genome shotgun (WGS) entry which is preliminary data.</text>
</comment>
<proteinExistence type="predicted"/>
<dbReference type="EMBL" id="JBHSMI010000067">
    <property type="protein sequence ID" value="MFC5407111.1"/>
    <property type="molecule type" value="Genomic_DNA"/>
</dbReference>
<reference evidence="3" key="1">
    <citation type="journal article" date="2019" name="Int. J. Syst. Evol. Microbiol.">
        <title>The Global Catalogue of Microorganisms (GCM) 10K type strain sequencing project: providing services to taxonomists for standard genome sequencing and annotation.</title>
        <authorList>
            <consortium name="The Broad Institute Genomics Platform"/>
            <consortium name="The Broad Institute Genome Sequencing Center for Infectious Disease"/>
            <person name="Wu L."/>
            <person name="Ma J."/>
        </authorList>
    </citation>
    <scope>NUCLEOTIDE SEQUENCE [LARGE SCALE GENOMIC DNA]</scope>
    <source>
        <strain evidence="3">CGMCC 1.18575</strain>
    </source>
</reference>
<organism evidence="2 3">
    <name type="scientific">Cohnella soli</name>
    <dbReference type="NCBI Taxonomy" id="425005"/>
    <lineage>
        <taxon>Bacteria</taxon>
        <taxon>Bacillati</taxon>
        <taxon>Bacillota</taxon>
        <taxon>Bacilli</taxon>
        <taxon>Bacillales</taxon>
        <taxon>Paenibacillaceae</taxon>
        <taxon>Cohnella</taxon>
    </lineage>
</organism>
<protein>
    <submittedName>
        <fullName evidence="2">DUF4832 domain-containing protein</fullName>
    </submittedName>
</protein>
<name>A0ABW0I0Q0_9BACL</name>
<evidence type="ECO:0000313" key="2">
    <source>
        <dbReference type="EMBL" id="MFC5407111.1"/>
    </source>
</evidence>
<keyword evidence="3" id="KW-1185">Reference proteome</keyword>
<sequence length="461" mass="52504">MGTSKIINARPTLIDDVLTNPGIGFMTFQRFNGDKLNEGTGWTEGFPIVYQDFDGNLENENHPATTIAYFRIYWRYVEPEKGKFNWEMIDHALATARQRKQTLMLRIAPYGANEREDVPAWYREILGKPADTFTLAGWMADPEDPTYAEYFGGCIRAIGQRYDGHPDMESVDLSIVGSWGEGVGSNQLSQPTREALVSAYTDSFKETPLIMLLTDRKTNGYGLSQANVGWRVDCLGDVCGNAWDFAKDWSHMHDYYPQTLIRSGMQDAWKKAPVSLEVCWVVQHWKDKGWDVDYIIDQSLKWHISSFNAKSSPIPKEWEPHINRWLNKMGYRLALRKFSFPAAVKPGGKLAFASWWENLGVAPCYKNFPLALRLRNEQTNEQFMTNADIRDWMPGDSLFDSAIWIPANMPLGHYQLELAILNRHTGQPAIQLGNTGRQPDGWYALGSVEVQLELDSPDVVE</sequence>